<evidence type="ECO:0000256" key="5">
    <source>
        <dbReference type="RuleBase" id="RU362125"/>
    </source>
</evidence>
<reference evidence="9" key="2">
    <citation type="submission" date="2020-09" db="EMBL/GenBank/DDBJ databases">
        <authorList>
            <person name="Sun Q."/>
            <person name="Ohkuma M."/>
        </authorList>
    </citation>
    <scope>NUCLEOTIDE SEQUENCE</scope>
    <source>
        <strain evidence="9">JCM 19831</strain>
    </source>
</reference>
<name>A0A917X4S5_9ACTN</name>
<keyword evidence="4 5" id="KW-0560">Oxidoreductase</keyword>
<protein>
    <recommendedName>
        <fullName evidence="11">Acyl-CoA dehydrogenase</fullName>
    </recommendedName>
</protein>
<reference evidence="9" key="1">
    <citation type="journal article" date="2014" name="Int. J. Syst. Evol. Microbiol.">
        <title>Complete genome sequence of Corynebacterium casei LMG S-19264T (=DSM 44701T), isolated from a smear-ripened cheese.</title>
        <authorList>
            <consortium name="US DOE Joint Genome Institute (JGI-PGF)"/>
            <person name="Walter F."/>
            <person name="Albersmeier A."/>
            <person name="Kalinowski J."/>
            <person name="Ruckert C."/>
        </authorList>
    </citation>
    <scope>NUCLEOTIDE SEQUENCE</scope>
    <source>
        <strain evidence="9">JCM 19831</strain>
    </source>
</reference>
<dbReference type="Pfam" id="PF02770">
    <property type="entry name" value="Acyl-CoA_dh_M"/>
    <property type="match status" value="1"/>
</dbReference>
<dbReference type="InterPro" id="IPR036250">
    <property type="entry name" value="AcylCo_DH-like_C"/>
</dbReference>
<dbReference type="EMBL" id="BMPI01000052">
    <property type="protein sequence ID" value="GGM65856.1"/>
    <property type="molecule type" value="Genomic_DNA"/>
</dbReference>
<dbReference type="GO" id="GO:0005737">
    <property type="term" value="C:cytoplasm"/>
    <property type="evidence" value="ECO:0007669"/>
    <property type="project" value="TreeGrafter"/>
</dbReference>
<dbReference type="GO" id="GO:0003995">
    <property type="term" value="F:acyl-CoA dehydrogenase activity"/>
    <property type="evidence" value="ECO:0007669"/>
    <property type="project" value="TreeGrafter"/>
</dbReference>
<feature type="compositionally biased region" description="Polar residues" evidence="6">
    <location>
        <begin position="397"/>
        <end position="406"/>
    </location>
</feature>
<dbReference type="InterPro" id="IPR009075">
    <property type="entry name" value="AcylCo_DH/oxidase_C"/>
</dbReference>
<evidence type="ECO:0000313" key="9">
    <source>
        <dbReference type="EMBL" id="GGM65856.1"/>
    </source>
</evidence>
<proteinExistence type="inferred from homology"/>
<keyword evidence="3 5" id="KW-0274">FAD</keyword>
<dbReference type="Pfam" id="PF00441">
    <property type="entry name" value="Acyl-CoA_dh_1"/>
    <property type="match status" value="1"/>
</dbReference>
<dbReference type="PANTHER" id="PTHR48083:SF2">
    <property type="entry name" value="MEDIUM-CHAIN SPECIFIC ACYL-COA DEHYDROGENASE, MITOCHONDRIAL"/>
    <property type="match status" value="1"/>
</dbReference>
<evidence type="ECO:0000313" key="10">
    <source>
        <dbReference type="Proteomes" id="UP000642070"/>
    </source>
</evidence>
<dbReference type="GO" id="GO:0033539">
    <property type="term" value="P:fatty acid beta-oxidation using acyl-CoA dehydrogenase"/>
    <property type="evidence" value="ECO:0007669"/>
    <property type="project" value="TreeGrafter"/>
</dbReference>
<feature type="region of interest" description="Disordered" evidence="6">
    <location>
        <begin position="383"/>
        <end position="406"/>
    </location>
</feature>
<accession>A0A917X4S5</accession>
<comment type="caution">
    <text evidence="9">The sequence shown here is derived from an EMBL/GenBank/DDBJ whole genome shotgun (WGS) entry which is preliminary data.</text>
</comment>
<gene>
    <name evidence="9" type="ORF">GCM10007977_079320</name>
</gene>
<keyword evidence="10" id="KW-1185">Reference proteome</keyword>
<organism evidence="9 10">
    <name type="scientific">Dactylosporangium sucinum</name>
    <dbReference type="NCBI Taxonomy" id="1424081"/>
    <lineage>
        <taxon>Bacteria</taxon>
        <taxon>Bacillati</taxon>
        <taxon>Actinomycetota</taxon>
        <taxon>Actinomycetes</taxon>
        <taxon>Micromonosporales</taxon>
        <taxon>Micromonosporaceae</taxon>
        <taxon>Dactylosporangium</taxon>
    </lineage>
</organism>
<evidence type="ECO:0000256" key="4">
    <source>
        <dbReference type="ARBA" id="ARBA00023002"/>
    </source>
</evidence>
<evidence type="ECO:0000259" key="7">
    <source>
        <dbReference type="Pfam" id="PF00441"/>
    </source>
</evidence>
<sequence>MGVAVTTAMDWLEPLRSSVSELDSAGWERLERLYNQVGTLAATVPQFADQATRSRSLLAVRRQLAGCADQELNDPVAGAIRQTLVQFCIGFHDLDLRDAVGPGHGAMILAEASQPIAEHWQCRLDRGDLVGIAATEWRGGSRLQEITTRARPAGRDRWRISGEKVWVSRLHESSAFVVFFRDPDNRITAGLVDAAAPGLHREVVDPFGLAGWSWGLLQFHGVSFDPAADLVGPVGEGLGVFRRHFSRFRPLVTATALGAAAGVHSFTTTVLAAKLTEGALSRIRDNALIVLGRTYAEITAALLSALTTSRLAAMGHPGADLSARLGKAAGVDAAYRAVTDLAPLLGAAGFQRSSMIAKVRADLTGLLYADGIHDSLYRSGGRSLMCQRSSTKHDEPTQQMRSPSSR</sequence>
<dbReference type="InterPro" id="IPR046373">
    <property type="entry name" value="Acyl-CoA_Oxase/DH_mid-dom_sf"/>
</dbReference>
<dbReference type="SUPFAM" id="SSF56645">
    <property type="entry name" value="Acyl-CoA dehydrogenase NM domain-like"/>
    <property type="match status" value="1"/>
</dbReference>
<comment type="cofactor">
    <cofactor evidence="5">
        <name>FAD</name>
        <dbReference type="ChEBI" id="CHEBI:57692"/>
    </cofactor>
</comment>
<dbReference type="InterPro" id="IPR050741">
    <property type="entry name" value="Acyl-CoA_dehydrogenase"/>
</dbReference>
<dbReference type="Proteomes" id="UP000642070">
    <property type="component" value="Unassembled WGS sequence"/>
</dbReference>
<dbReference type="Gene3D" id="1.20.140.10">
    <property type="entry name" value="Butyryl-CoA Dehydrogenase, subunit A, domain 3"/>
    <property type="match status" value="1"/>
</dbReference>
<dbReference type="AlphaFoldDB" id="A0A917X4S5"/>
<evidence type="ECO:0000256" key="3">
    <source>
        <dbReference type="ARBA" id="ARBA00022827"/>
    </source>
</evidence>
<dbReference type="Gene3D" id="2.40.110.10">
    <property type="entry name" value="Butyryl-CoA Dehydrogenase, subunit A, domain 2"/>
    <property type="match status" value="1"/>
</dbReference>
<feature type="domain" description="Acyl-CoA dehydrogenase/oxidase C-terminal" evidence="7">
    <location>
        <begin position="235"/>
        <end position="363"/>
    </location>
</feature>
<dbReference type="PANTHER" id="PTHR48083">
    <property type="entry name" value="MEDIUM-CHAIN SPECIFIC ACYL-COA DEHYDROGENASE, MITOCHONDRIAL-RELATED"/>
    <property type="match status" value="1"/>
</dbReference>
<evidence type="ECO:0000259" key="8">
    <source>
        <dbReference type="Pfam" id="PF02770"/>
    </source>
</evidence>
<evidence type="ECO:0000256" key="1">
    <source>
        <dbReference type="ARBA" id="ARBA00009347"/>
    </source>
</evidence>
<dbReference type="SUPFAM" id="SSF47203">
    <property type="entry name" value="Acyl-CoA dehydrogenase C-terminal domain-like"/>
    <property type="match status" value="1"/>
</dbReference>
<evidence type="ECO:0000256" key="2">
    <source>
        <dbReference type="ARBA" id="ARBA00022630"/>
    </source>
</evidence>
<keyword evidence="2 5" id="KW-0285">Flavoprotein</keyword>
<dbReference type="InterPro" id="IPR006091">
    <property type="entry name" value="Acyl-CoA_Oxase/DH_mid-dom"/>
</dbReference>
<evidence type="ECO:0000256" key="6">
    <source>
        <dbReference type="SAM" id="MobiDB-lite"/>
    </source>
</evidence>
<feature type="domain" description="Acyl-CoA oxidase/dehydrogenase middle" evidence="8">
    <location>
        <begin position="132"/>
        <end position="222"/>
    </location>
</feature>
<evidence type="ECO:0008006" key="11">
    <source>
        <dbReference type="Google" id="ProtNLM"/>
    </source>
</evidence>
<dbReference type="InterPro" id="IPR009100">
    <property type="entry name" value="AcylCoA_DH/oxidase_NM_dom_sf"/>
</dbReference>
<comment type="similarity">
    <text evidence="1 5">Belongs to the acyl-CoA dehydrogenase family.</text>
</comment>